<dbReference type="AlphaFoldDB" id="A0A7X5LIG3"/>
<evidence type="ECO:0000313" key="4">
    <source>
        <dbReference type="Proteomes" id="UP000470213"/>
    </source>
</evidence>
<dbReference type="EMBL" id="JAAAWN010000002">
    <property type="protein sequence ID" value="NDV89952.1"/>
    <property type="molecule type" value="Genomic_DNA"/>
</dbReference>
<keyword evidence="2" id="KW-0732">Signal</keyword>
<reference evidence="3 4" key="1">
    <citation type="submission" date="2020-01" db="EMBL/GenBank/DDBJ databases">
        <authorList>
            <person name="Chen J."/>
            <person name="Zhu S."/>
            <person name="Yang J."/>
        </authorList>
    </citation>
    <scope>NUCLEOTIDE SEQUENCE [LARGE SCALE GENOMIC DNA]</scope>
    <source>
        <strain evidence="3 4">345S023</strain>
    </source>
</reference>
<evidence type="ECO:0000256" key="2">
    <source>
        <dbReference type="SAM" id="SignalP"/>
    </source>
</evidence>
<feature type="region of interest" description="Disordered" evidence="1">
    <location>
        <begin position="184"/>
        <end position="208"/>
    </location>
</feature>
<feature type="signal peptide" evidence="2">
    <location>
        <begin position="1"/>
        <end position="22"/>
    </location>
</feature>
<evidence type="ECO:0000313" key="3">
    <source>
        <dbReference type="EMBL" id="NDV89952.1"/>
    </source>
</evidence>
<dbReference type="Proteomes" id="UP000470213">
    <property type="component" value="Unassembled WGS sequence"/>
</dbReference>
<feature type="compositionally biased region" description="Gly residues" evidence="1">
    <location>
        <begin position="198"/>
        <end position="208"/>
    </location>
</feature>
<gene>
    <name evidence="3" type="ORF">GTH32_01915</name>
</gene>
<keyword evidence="4" id="KW-1185">Reference proteome</keyword>
<comment type="caution">
    <text evidence="3">The sequence shown here is derived from an EMBL/GenBank/DDBJ whole genome shotgun (WGS) entry which is preliminary data.</text>
</comment>
<organism evidence="3 4">
    <name type="scientific">Alteromonas profundi</name>
    <dbReference type="NCBI Taxonomy" id="2696062"/>
    <lineage>
        <taxon>Bacteria</taxon>
        <taxon>Pseudomonadati</taxon>
        <taxon>Pseudomonadota</taxon>
        <taxon>Gammaproteobacteria</taxon>
        <taxon>Alteromonadales</taxon>
        <taxon>Alteromonadaceae</taxon>
        <taxon>Alteromonas/Salinimonas group</taxon>
        <taxon>Alteromonas</taxon>
    </lineage>
</organism>
<feature type="chain" id="PRO_5030512060" evidence="2">
    <location>
        <begin position="23"/>
        <end position="208"/>
    </location>
</feature>
<proteinExistence type="predicted"/>
<dbReference type="RefSeq" id="WP_163083551.1">
    <property type="nucleotide sequence ID" value="NZ_JAAAWN010000002.1"/>
</dbReference>
<sequence length="208" mass="21268">MKNSRVVLLFTCLMLAVAPSFAQVDNDSGESVVAAGGVPGEQAKDLLARLQLDSTTDDGVSIDTINEVVRALLAGEITGLSIESRNFLEANESLLTQLVTLFDESTNGFDLTIAGMSLYPDQADSVAIIAIILFPGESQEIYNVALQTGAFSSQDDALLALANAGVDVSELSATAAGGDDTLVAGAPDLPVTTNDTTPGGGGDTVSGN</sequence>
<accession>A0A7X5LIG3</accession>
<name>A0A7X5LIG3_9ALTE</name>
<evidence type="ECO:0000256" key="1">
    <source>
        <dbReference type="SAM" id="MobiDB-lite"/>
    </source>
</evidence>
<protein>
    <submittedName>
        <fullName evidence="3">Uncharacterized protein</fullName>
    </submittedName>
</protein>